<proteinExistence type="predicted"/>
<comment type="caution">
    <text evidence="2">The sequence shown here is derived from an EMBL/GenBank/DDBJ whole genome shotgun (WGS) entry which is preliminary data.</text>
</comment>
<feature type="domain" description="PB1-like" evidence="1">
    <location>
        <begin position="11"/>
        <end position="115"/>
    </location>
</feature>
<evidence type="ECO:0000259" key="1">
    <source>
        <dbReference type="Pfam" id="PF26130"/>
    </source>
</evidence>
<organism evidence="2 3">
    <name type="scientific">Stylosanthes scabra</name>
    <dbReference type="NCBI Taxonomy" id="79078"/>
    <lineage>
        <taxon>Eukaryota</taxon>
        <taxon>Viridiplantae</taxon>
        <taxon>Streptophyta</taxon>
        <taxon>Embryophyta</taxon>
        <taxon>Tracheophyta</taxon>
        <taxon>Spermatophyta</taxon>
        <taxon>Magnoliopsida</taxon>
        <taxon>eudicotyledons</taxon>
        <taxon>Gunneridae</taxon>
        <taxon>Pentapetalae</taxon>
        <taxon>rosids</taxon>
        <taxon>fabids</taxon>
        <taxon>Fabales</taxon>
        <taxon>Fabaceae</taxon>
        <taxon>Papilionoideae</taxon>
        <taxon>50 kb inversion clade</taxon>
        <taxon>dalbergioids sensu lato</taxon>
        <taxon>Dalbergieae</taxon>
        <taxon>Pterocarpus clade</taxon>
        <taxon>Stylosanthes</taxon>
    </lineage>
</organism>
<dbReference type="EMBL" id="JASCZI010091225">
    <property type="protein sequence ID" value="MED6149533.1"/>
    <property type="molecule type" value="Genomic_DNA"/>
</dbReference>
<evidence type="ECO:0000313" key="2">
    <source>
        <dbReference type="EMBL" id="MED6149533.1"/>
    </source>
</evidence>
<dbReference type="InterPro" id="IPR058594">
    <property type="entry name" value="PB1-like_dom_pln"/>
</dbReference>
<sequence>MSSSWCGIPLMENFMTHVFNVGGRLCEDDNGTLKYIDGVMHSFDALDVDMLNIPDLEEMAKSLGYLTYSVMYWLVPNAANLKFGLREIKQDSDINELRNSVVENHCVDFQIYFEHPVSVPIITEGVEVM</sequence>
<gene>
    <name evidence="2" type="ORF">PIB30_063462</name>
</gene>
<accession>A0ABU6TNS3</accession>
<name>A0ABU6TNS3_9FABA</name>
<dbReference type="Pfam" id="PF26130">
    <property type="entry name" value="PB1-like"/>
    <property type="match status" value="1"/>
</dbReference>
<evidence type="ECO:0000313" key="3">
    <source>
        <dbReference type="Proteomes" id="UP001341840"/>
    </source>
</evidence>
<protein>
    <recommendedName>
        <fullName evidence="1">PB1-like domain-containing protein</fullName>
    </recommendedName>
</protein>
<dbReference type="Proteomes" id="UP001341840">
    <property type="component" value="Unassembled WGS sequence"/>
</dbReference>
<keyword evidence="3" id="KW-1185">Reference proteome</keyword>
<reference evidence="2 3" key="1">
    <citation type="journal article" date="2023" name="Plants (Basel)">
        <title>Bridging the Gap: Combining Genomics and Transcriptomics Approaches to Understand Stylosanthes scabra, an Orphan Legume from the Brazilian Caatinga.</title>
        <authorList>
            <person name="Ferreira-Neto J.R.C."/>
            <person name="da Silva M.D."/>
            <person name="Binneck E."/>
            <person name="de Melo N.F."/>
            <person name="da Silva R.H."/>
            <person name="de Melo A.L.T.M."/>
            <person name="Pandolfi V."/>
            <person name="Bustamante F.O."/>
            <person name="Brasileiro-Vidal A.C."/>
            <person name="Benko-Iseppon A.M."/>
        </authorList>
    </citation>
    <scope>NUCLEOTIDE SEQUENCE [LARGE SCALE GENOMIC DNA]</scope>
    <source>
        <tissue evidence="2">Leaves</tissue>
    </source>
</reference>